<reference evidence="7" key="3">
    <citation type="submission" date="2015-04" db="UniProtKB">
        <authorList>
            <consortium name="EnsemblPlants"/>
        </authorList>
    </citation>
    <scope>IDENTIFICATION</scope>
    <source>
        <strain evidence="7">cv. Jemalong A17</strain>
    </source>
</reference>
<evidence type="ECO:0000256" key="3">
    <source>
        <dbReference type="ARBA" id="ARBA00022837"/>
    </source>
</evidence>
<dbReference type="FunFam" id="1.10.238.10:FF:000001">
    <property type="entry name" value="Calmodulin 1"/>
    <property type="match status" value="1"/>
</dbReference>
<dbReference type="OrthoDB" id="26525at2759"/>
<protein>
    <submittedName>
        <fullName evidence="5">EF hand calcium-binding family protein</fullName>
    </submittedName>
    <submittedName>
        <fullName evidence="6">Putative EF-hand domain pair protein</fullName>
    </submittedName>
</protein>
<dbReference type="Pfam" id="PF13499">
    <property type="entry name" value="EF-hand_7"/>
    <property type="match status" value="1"/>
</dbReference>
<reference evidence="5 8" key="2">
    <citation type="journal article" date="2014" name="BMC Genomics">
        <title>An improved genome release (version Mt4.0) for the model legume Medicago truncatula.</title>
        <authorList>
            <person name="Tang H."/>
            <person name="Krishnakumar V."/>
            <person name="Bidwell S."/>
            <person name="Rosen B."/>
            <person name="Chan A."/>
            <person name="Zhou S."/>
            <person name="Gentzbittel L."/>
            <person name="Childs K.L."/>
            <person name="Yandell M."/>
            <person name="Gundlach H."/>
            <person name="Mayer K.F."/>
            <person name="Schwartz D.C."/>
            <person name="Town C.D."/>
        </authorList>
    </citation>
    <scope>GENOME REANNOTATION</scope>
    <source>
        <strain evidence="7 8">cv. Jemalong A17</strain>
    </source>
</reference>
<dbReference type="Proteomes" id="UP000265566">
    <property type="component" value="Chromosome 1"/>
</dbReference>
<dbReference type="SUPFAM" id="SSF47473">
    <property type="entry name" value="EF-hand"/>
    <property type="match status" value="1"/>
</dbReference>
<dbReference type="InterPro" id="IPR018247">
    <property type="entry name" value="EF_Hand_1_Ca_BS"/>
</dbReference>
<dbReference type="InterPro" id="IPR011992">
    <property type="entry name" value="EF-hand-dom_pair"/>
</dbReference>
<dbReference type="eggNOG" id="KOG0027">
    <property type="taxonomic scope" value="Eukaryota"/>
</dbReference>
<evidence type="ECO:0000313" key="8">
    <source>
        <dbReference type="Proteomes" id="UP000002051"/>
    </source>
</evidence>
<evidence type="ECO:0000256" key="1">
    <source>
        <dbReference type="ARBA" id="ARBA00022723"/>
    </source>
</evidence>
<dbReference type="EMBL" id="CM001217">
    <property type="protein sequence ID" value="AES59845.1"/>
    <property type="molecule type" value="Genomic_DNA"/>
</dbReference>
<feature type="domain" description="EF-hand" evidence="4">
    <location>
        <begin position="18"/>
        <end position="53"/>
    </location>
</feature>
<dbReference type="STRING" id="3880.G7I8G4"/>
<dbReference type="PROSITE" id="PS50222">
    <property type="entry name" value="EF_HAND_2"/>
    <property type="match status" value="3"/>
</dbReference>
<dbReference type="InterPro" id="IPR002048">
    <property type="entry name" value="EF_hand_dom"/>
</dbReference>
<dbReference type="EMBL" id="PSQE01000001">
    <property type="protein sequence ID" value="RHN77940.1"/>
    <property type="molecule type" value="Genomic_DNA"/>
</dbReference>
<proteinExistence type="predicted"/>
<dbReference type="Proteomes" id="UP000002051">
    <property type="component" value="Unassembled WGS sequence"/>
</dbReference>
<reference evidence="5 8" key="1">
    <citation type="journal article" date="2011" name="Nature">
        <title>The Medicago genome provides insight into the evolution of rhizobial symbioses.</title>
        <authorList>
            <person name="Young N.D."/>
            <person name="Debelle F."/>
            <person name="Oldroyd G.E."/>
            <person name="Geurts R."/>
            <person name="Cannon S.B."/>
            <person name="Udvardi M.K."/>
            <person name="Benedito V.A."/>
            <person name="Mayer K.F."/>
            <person name="Gouzy J."/>
            <person name="Schoof H."/>
            <person name="Van de Peer Y."/>
            <person name="Proost S."/>
            <person name="Cook D.R."/>
            <person name="Meyers B.C."/>
            <person name="Spannagl M."/>
            <person name="Cheung F."/>
            <person name="De Mita S."/>
            <person name="Krishnakumar V."/>
            <person name="Gundlach H."/>
            <person name="Zhou S."/>
            <person name="Mudge J."/>
            <person name="Bharti A.K."/>
            <person name="Murray J.D."/>
            <person name="Naoumkina M.A."/>
            <person name="Rosen B."/>
            <person name="Silverstein K.A."/>
            <person name="Tang H."/>
            <person name="Rombauts S."/>
            <person name="Zhao P.X."/>
            <person name="Zhou P."/>
            <person name="Barbe V."/>
            <person name="Bardou P."/>
            <person name="Bechner M."/>
            <person name="Bellec A."/>
            <person name="Berger A."/>
            <person name="Berges H."/>
            <person name="Bidwell S."/>
            <person name="Bisseling T."/>
            <person name="Choisne N."/>
            <person name="Couloux A."/>
            <person name="Denny R."/>
            <person name="Deshpande S."/>
            <person name="Dai X."/>
            <person name="Doyle J.J."/>
            <person name="Dudez A.M."/>
            <person name="Farmer A.D."/>
            <person name="Fouteau S."/>
            <person name="Franken C."/>
            <person name="Gibelin C."/>
            <person name="Gish J."/>
            <person name="Goldstein S."/>
            <person name="Gonzalez A.J."/>
            <person name="Green P.J."/>
            <person name="Hallab A."/>
            <person name="Hartog M."/>
            <person name="Hua A."/>
            <person name="Humphray S.J."/>
            <person name="Jeong D.H."/>
            <person name="Jing Y."/>
            <person name="Jocker A."/>
            <person name="Kenton S.M."/>
            <person name="Kim D.J."/>
            <person name="Klee K."/>
            <person name="Lai H."/>
            <person name="Lang C."/>
            <person name="Lin S."/>
            <person name="Macmil S.L."/>
            <person name="Magdelenat G."/>
            <person name="Matthews L."/>
            <person name="McCorrison J."/>
            <person name="Monaghan E.L."/>
            <person name="Mun J.H."/>
            <person name="Najar F.Z."/>
            <person name="Nicholson C."/>
            <person name="Noirot C."/>
            <person name="O'Bleness M."/>
            <person name="Paule C.R."/>
            <person name="Poulain J."/>
            <person name="Prion F."/>
            <person name="Qin B."/>
            <person name="Qu C."/>
            <person name="Retzel E.F."/>
            <person name="Riddle C."/>
            <person name="Sallet E."/>
            <person name="Samain S."/>
            <person name="Samson N."/>
            <person name="Sanders I."/>
            <person name="Saurat O."/>
            <person name="Scarpelli C."/>
            <person name="Schiex T."/>
            <person name="Segurens B."/>
            <person name="Severin A.J."/>
            <person name="Sherrier D.J."/>
            <person name="Shi R."/>
            <person name="Sims S."/>
            <person name="Singer S.R."/>
            <person name="Sinharoy S."/>
            <person name="Sterck L."/>
            <person name="Viollet A."/>
            <person name="Wang B.B."/>
            <person name="Wang K."/>
            <person name="Wang M."/>
            <person name="Wang X."/>
            <person name="Warfsmann J."/>
            <person name="Weissenbach J."/>
            <person name="White D.D."/>
            <person name="White J.D."/>
            <person name="Wiley G.B."/>
            <person name="Wincker P."/>
            <person name="Xing Y."/>
            <person name="Yang L."/>
            <person name="Yao Z."/>
            <person name="Ying F."/>
            <person name="Zhai J."/>
            <person name="Zhou L."/>
            <person name="Zuber A."/>
            <person name="Denarie J."/>
            <person name="Dixon R.A."/>
            <person name="May G.D."/>
            <person name="Schwartz D.C."/>
            <person name="Rogers J."/>
            <person name="Quetier F."/>
            <person name="Town C.D."/>
            <person name="Roe B.A."/>
        </authorList>
    </citation>
    <scope>NUCLEOTIDE SEQUENCE [LARGE SCALE GENOMIC DNA]</scope>
    <source>
        <strain evidence="5">A17</strain>
        <strain evidence="7 8">cv. Jemalong A17</strain>
    </source>
</reference>
<evidence type="ECO:0000313" key="7">
    <source>
        <dbReference type="EnsemblPlants" id="AES59845"/>
    </source>
</evidence>
<dbReference type="SMART" id="SM00054">
    <property type="entry name" value="EFh"/>
    <property type="match status" value="3"/>
</dbReference>
<dbReference type="KEGG" id="mtr:11418206"/>
<dbReference type="AlphaFoldDB" id="G7I8G4"/>
<dbReference type="CDD" id="cd00051">
    <property type="entry name" value="EFh"/>
    <property type="match status" value="1"/>
</dbReference>
<feature type="domain" description="EF-hand" evidence="4">
    <location>
        <begin position="131"/>
        <end position="166"/>
    </location>
</feature>
<evidence type="ECO:0000259" key="4">
    <source>
        <dbReference type="PROSITE" id="PS50222"/>
    </source>
</evidence>
<dbReference type="HOGENOM" id="CLU_061288_20_3_1"/>
<evidence type="ECO:0000313" key="5">
    <source>
        <dbReference type="EMBL" id="AES59845.1"/>
    </source>
</evidence>
<keyword evidence="8" id="KW-1185">Reference proteome</keyword>
<organism evidence="5 8">
    <name type="scientific">Medicago truncatula</name>
    <name type="common">Barrel medic</name>
    <name type="synonym">Medicago tribuloides</name>
    <dbReference type="NCBI Taxonomy" id="3880"/>
    <lineage>
        <taxon>Eukaryota</taxon>
        <taxon>Viridiplantae</taxon>
        <taxon>Streptophyta</taxon>
        <taxon>Embryophyta</taxon>
        <taxon>Tracheophyta</taxon>
        <taxon>Spermatophyta</taxon>
        <taxon>Magnoliopsida</taxon>
        <taxon>eudicotyledons</taxon>
        <taxon>Gunneridae</taxon>
        <taxon>Pentapetalae</taxon>
        <taxon>rosids</taxon>
        <taxon>fabids</taxon>
        <taxon>Fabales</taxon>
        <taxon>Fabaceae</taxon>
        <taxon>Papilionoideae</taxon>
        <taxon>50 kb inversion clade</taxon>
        <taxon>NPAAA clade</taxon>
        <taxon>Hologalegina</taxon>
        <taxon>IRL clade</taxon>
        <taxon>Trifolieae</taxon>
        <taxon>Medicago</taxon>
    </lineage>
</organism>
<dbReference type="GO" id="GO:0005509">
    <property type="term" value="F:calcium ion binding"/>
    <property type="evidence" value="ECO:0000318"/>
    <property type="project" value="GO_Central"/>
</dbReference>
<dbReference type="PANTHER" id="PTHR10891">
    <property type="entry name" value="EF-HAND CALCIUM-BINDING DOMAIN CONTAINING PROTEIN"/>
    <property type="match status" value="1"/>
</dbReference>
<feature type="domain" description="EF-hand" evidence="4">
    <location>
        <begin position="95"/>
        <end position="130"/>
    </location>
</feature>
<reference evidence="6" key="4">
    <citation type="journal article" date="2018" name="Nat. Plants">
        <title>Whole-genome landscape of Medicago truncatula symbiotic genes.</title>
        <authorList>
            <person name="Pecrix Y."/>
            <person name="Gamas P."/>
            <person name="Carrere S."/>
        </authorList>
    </citation>
    <scope>NUCLEOTIDE SEQUENCE</scope>
    <source>
        <tissue evidence="6">Leaves</tissue>
    </source>
</reference>
<dbReference type="Gene3D" id="1.10.238.10">
    <property type="entry name" value="EF-hand"/>
    <property type="match status" value="2"/>
</dbReference>
<evidence type="ECO:0000313" key="6">
    <source>
        <dbReference type="EMBL" id="RHN77940.1"/>
    </source>
</evidence>
<evidence type="ECO:0000256" key="2">
    <source>
        <dbReference type="ARBA" id="ARBA00022737"/>
    </source>
</evidence>
<accession>G7I8G4</accession>
<name>G7I8G4_MEDTR</name>
<keyword evidence="3" id="KW-0106">Calcium</keyword>
<dbReference type="Gramene" id="rna1450">
    <property type="protein sequence ID" value="RHN77940.1"/>
    <property type="gene ID" value="gene1450"/>
</dbReference>
<gene>
    <name evidence="7" type="primary">11418206</name>
    <name evidence="5" type="ordered locus">MTR_1g030440</name>
    <name evidence="6" type="ORF">MtrunA17_Chr1g0160151</name>
</gene>
<dbReference type="PaxDb" id="3880-AES59845"/>
<dbReference type="PROSITE" id="PS00018">
    <property type="entry name" value="EF_HAND_1"/>
    <property type="match status" value="2"/>
</dbReference>
<dbReference type="OMA" id="GSRNFLC"/>
<dbReference type="EnsemblPlants" id="AES59845">
    <property type="protein sequence ID" value="AES59845"/>
    <property type="gene ID" value="MTR_1g030440"/>
</dbReference>
<dbReference type="Pfam" id="PF13202">
    <property type="entry name" value="EF-hand_5"/>
    <property type="match status" value="1"/>
</dbReference>
<keyword evidence="1" id="KW-0479">Metal-binding</keyword>
<dbReference type="InterPro" id="IPR039647">
    <property type="entry name" value="EF_hand_pair_protein_CML-like"/>
</dbReference>
<sequence length="167" mass="19174">MSIYTCASVENLANMCPLTTNELELIFEKLDINSDGILTLEELNQLLVRTGFKYSIEELEYLVGKKSLNLSEFLCFYDSILNHKNGDGGDAEIEELESDLLKTFKVFDLDGDGFITSQELECVLKRLGMWDEEKDCRSMIYSYDINLDGKLDFKEFKNMMLLTLQSV</sequence>
<keyword evidence="2" id="KW-0677">Repeat</keyword>